<gene>
    <name evidence="1" type="ORF">DFR57_10624</name>
</gene>
<dbReference type="Proteomes" id="UP000252585">
    <property type="component" value="Unassembled WGS sequence"/>
</dbReference>
<accession>A0A368XVU1</accession>
<name>A0A368XVU1_9BACI</name>
<keyword evidence="2" id="KW-1185">Reference proteome</keyword>
<sequence>MKIADRLDKDQKNKLNSIRDKPMIKKDWLELMGVHRDTYKRSKGGVFKNNRT</sequence>
<protein>
    <submittedName>
        <fullName evidence="1">Uncharacterized protein</fullName>
    </submittedName>
</protein>
<organism evidence="1 2">
    <name type="scientific">Saliterribacillus persicus</name>
    <dbReference type="NCBI Taxonomy" id="930114"/>
    <lineage>
        <taxon>Bacteria</taxon>
        <taxon>Bacillati</taxon>
        <taxon>Bacillota</taxon>
        <taxon>Bacilli</taxon>
        <taxon>Bacillales</taxon>
        <taxon>Bacillaceae</taxon>
        <taxon>Saliterribacillus</taxon>
    </lineage>
</organism>
<dbReference type="EMBL" id="QPJJ01000006">
    <property type="protein sequence ID" value="RCW70627.1"/>
    <property type="molecule type" value="Genomic_DNA"/>
</dbReference>
<proteinExistence type="predicted"/>
<evidence type="ECO:0000313" key="1">
    <source>
        <dbReference type="EMBL" id="RCW70627.1"/>
    </source>
</evidence>
<comment type="caution">
    <text evidence="1">The sequence shown here is derived from an EMBL/GenBank/DDBJ whole genome shotgun (WGS) entry which is preliminary data.</text>
</comment>
<reference evidence="1 2" key="1">
    <citation type="submission" date="2018-07" db="EMBL/GenBank/DDBJ databases">
        <title>Genomic Encyclopedia of Type Strains, Phase IV (KMG-IV): sequencing the most valuable type-strain genomes for metagenomic binning, comparative biology and taxonomic classification.</title>
        <authorList>
            <person name="Goeker M."/>
        </authorList>
    </citation>
    <scope>NUCLEOTIDE SEQUENCE [LARGE SCALE GENOMIC DNA]</scope>
    <source>
        <strain evidence="1 2">DSM 27696</strain>
    </source>
</reference>
<evidence type="ECO:0000313" key="2">
    <source>
        <dbReference type="Proteomes" id="UP000252585"/>
    </source>
</evidence>
<dbReference type="AlphaFoldDB" id="A0A368XVU1"/>
<dbReference type="RefSeq" id="WP_170132942.1">
    <property type="nucleotide sequence ID" value="NZ_QPJJ01000006.1"/>
</dbReference>